<dbReference type="AlphaFoldDB" id="A0A087UV61"/>
<keyword evidence="1" id="KW-1133">Transmembrane helix</keyword>
<dbReference type="EMBL" id="KK121797">
    <property type="protein sequence ID" value="KFM81250.1"/>
    <property type="molecule type" value="Genomic_DNA"/>
</dbReference>
<keyword evidence="3" id="KW-1185">Reference proteome</keyword>
<proteinExistence type="predicted"/>
<sequence>MAKSVRVGNDTSSVYDNFCYVNERPVDDISLEFFYKPHTITLLTVAVGAVLYSVFTRNDDNI</sequence>
<organism evidence="2 3">
    <name type="scientific">Stegodyphus mimosarum</name>
    <name type="common">African social velvet spider</name>
    <dbReference type="NCBI Taxonomy" id="407821"/>
    <lineage>
        <taxon>Eukaryota</taxon>
        <taxon>Metazoa</taxon>
        <taxon>Ecdysozoa</taxon>
        <taxon>Arthropoda</taxon>
        <taxon>Chelicerata</taxon>
        <taxon>Arachnida</taxon>
        <taxon>Araneae</taxon>
        <taxon>Araneomorphae</taxon>
        <taxon>Entelegynae</taxon>
        <taxon>Eresoidea</taxon>
        <taxon>Eresidae</taxon>
        <taxon>Stegodyphus</taxon>
    </lineage>
</organism>
<protein>
    <submittedName>
        <fullName evidence="2">Phosphatidylserine synthase 1</fullName>
    </submittedName>
</protein>
<gene>
    <name evidence="2" type="ORF">X975_21161</name>
</gene>
<keyword evidence="1" id="KW-0472">Membrane</keyword>
<feature type="non-terminal residue" evidence="2">
    <location>
        <position position="62"/>
    </location>
</feature>
<dbReference type="Proteomes" id="UP000054359">
    <property type="component" value="Unassembled WGS sequence"/>
</dbReference>
<keyword evidence="1" id="KW-0812">Transmembrane</keyword>
<evidence type="ECO:0000313" key="3">
    <source>
        <dbReference type="Proteomes" id="UP000054359"/>
    </source>
</evidence>
<evidence type="ECO:0000256" key="1">
    <source>
        <dbReference type="SAM" id="Phobius"/>
    </source>
</evidence>
<evidence type="ECO:0000313" key="2">
    <source>
        <dbReference type="EMBL" id="KFM81250.1"/>
    </source>
</evidence>
<dbReference type="STRING" id="407821.A0A087UV61"/>
<accession>A0A087UV61</accession>
<feature type="transmembrane region" description="Helical" evidence="1">
    <location>
        <begin position="33"/>
        <end position="55"/>
    </location>
</feature>
<dbReference type="OrthoDB" id="10265393at2759"/>
<name>A0A087UV61_STEMI</name>
<reference evidence="2 3" key="1">
    <citation type="submission" date="2013-11" db="EMBL/GenBank/DDBJ databases">
        <title>Genome sequencing of Stegodyphus mimosarum.</title>
        <authorList>
            <person name="Bechsgaard J."/>
        </authorList>
    </citation>
    <scope>NUCLEOTIDE SEQUENCE [LARGE SCALE GENOMIC DNA]</scope>
</reference>